<reference evidence="3" key="1">
    <citation type="journal article" date="2019" name="Int. J. Syst. Evol. Microbiol.">
        <title>The Global Catalogue of Microorganisms (GCM) 10K type strain sequencing project: providing services to taxonomists for standard genome sequencing and annotation.</title>
        <authorList>
            <consortium name="The Broad Institute Genomics Platform"/>
            <consortium name="The Broad Institute Genome Sequencing Center for Infectious Disease"/>
            <person name="Wu L."/>
            <person name="Ma J."/>
        </authorList>
    </citation>
    <scope>NUCLEOTIDE SEQUENCE [LARGE SCALE GENOMIC DNA]</scope>
    <source>
        <strain evidence="3">CCM 8893</strain>
    </source>
</reference>
<feature type="transmembrane region" description="Helical" evidence="1">
    <location>
        <begin position="37"/>
        <end position="60"/>
    </location>
</feature>
<dbReference type="RefSeq" id="WP_125574921.1">
    <property type="nucleotide sequence ID" value="NZ_JBHSSO010000071.1"/>
</dbReference>
<accession>A0ABW1UCL5</accession>
<keyword evidence="1" id="KW-0812">Transmembrane</keyword>
<dbReference type="EMBL" id="JBHSSO010000071">
    <property type="protein sequence ID" value="MFC6290913.1"/>
    <property type="molecule type" value="Genomic_DNA"/>
</dbReference>
<sequence>MMPGSWLTGSLILLTGIAFIIFLVARLIPRTNHDKDTVALLGVFTVVAVGLIVLGGFLSLGSWSSAMGMGCW</sequence>
<keyword evidence="3" id="KW-1185">Reference proteome</keyword>
<gene>
    <name evidence="2" type="ORF">ACFP1M_12075</name>
</gene>
<feature type="transmembrane region" description="Helical" evidence="1">
    <location>
        <begin position="6"/>
        <end position="25"/>
    </location>
</feature>
<evidence type="ECO:0000256" key="1">
    <source>
        <dbReference type="SAM" id="Phobius"/>
    </source>
</evidence>
<keyword evidence="1" id="KW-1133">Transmembrane helix</keyword>
<organism evidence="2 3">
    <name type="scientific">Levilactobacillus angrenensis</name>
    <dbReference type="NCBI Taxonomy" id="2486020"/>
    <lineage>
        <taxon>Bacteria</taxon>
        <taxon>Bacillati</taxon>
        <taxon>Bacillota</taxon>
        <taxon>Bacilli</taxon>
        <taxon>Lactobacillales</taxon>
        <taxon>Lactobacillaceae</taxon>
        <taxon>Levilactobacillus</taxon>
    </lineage>
</organism>
<protein>
    <submittedName>
        <fullName evidence="2">Uncharacterized protein</fullName>
    </submittedName>
</protein>
<evidence type="ECO:0000313" key="3">
    <source>
        <dbReference type="Proteomes" id="UP001596258"/>
    </source>
</evidence>
<evidence type="ECO:0000313" key="2">
    <source>
        <dbReference type="EMBL" id="MFC6290913.1"/>
    </source>
</evidence>
<proteinExistence type="predicted"/>
<dbReference type="Proteomes" id="UP001596258">
    <property type="component" value="Unassembled WGS sequence"/>
</dbReference>
<comment type="caution">
    <text evidence="2">The sequence shown here is derived from an EMBL/GenBank/DDBJ whole genome shotgun (WGS) entry which is preliminary data.</text>
</comment>
<name>A0ABW1UCL5_9LACO</name>
<keyword evidence="1" id="KW-0472">Membrane</keyword>